<comment type="caution">
    <text evidence="5">The sequence shown here is derived from an EMBL/GenBank/DDBJ whole genome shotgun (WGS) entry which is preliminary data.</text>
</comment>
<evidence type="ECO:0000313" key="5">
    <source>
        <dbReference type="EMBL" id="MFH0274954.1"/>
    </source>
</evidence>
<organism evidence="5 6">
    <name type="scientific">Vibrio jasicida</name>
    <dbReference type="NCBI Taxonomy" id="766224"/>
    <lineage>
        <taxon>Bacteria</taxon>
        <taxon>Pseudomonadati</taxon>
        <taxon>Pseudomonadota</taxon>
        <taxon>Gammaproteobacteria</taxon>
        <taxon>Vibrionales</taxon>
        <taxon>Vibrionaceae</taxon>
        <taxon>Vibrio</taxon>
    </lineage>
</organism>
<name>A0ABW7JEZ4_9VIBR</name>
<dbReference type="Pfam" id="PF20866">
    <property type="entry name" value="MdcG_N"/>
    <property type="match status" value="1"/>
</dbReference>
<feature type="domain" description="Phosphoribosyl-dephospho-CoA transferase MdcG C-terminal" evidence="3">
    <location>
        <begin position="90"/>
        <end position="205"/>
    </location>
</feature>
<evidence type="ECO:0000259" key="4">
    <source>
        <dbReference type="Pfam" id="PF20866"/>
    </source>
</evidence>
<dbReference type="NCBIfam" id="NF002332">
    <property type="entry name" value="PRK01293.1"/>
    <property type="match status" value="1"/>
</dbReference>
<dbReference type="NCBIfam" id="TIGR03135">
    <property type="entry name" value="malonate_mdcG"/>
    <property type="match status" value="1"/>
</dbReference>
<sequence>MNSNLYPVHTLLWVDALAAFEPTATPEWYSKHDSERPVVVRRAQHPEFIPVGIRGSNRSERAAAWVTPASVVRSLSPEQLVQSCPRYDQYSRHPLKQTAALESISQIFARLNIRWGVGGSVGFELATSIITANDNSDLDLIAYLPQMVSDSILAQLWQELSDLPIQMDVQIETEHGAFALREWLQRNGQAVMMKTPYAPILVKDPWQVSF</sequence>
<dbReference type="RefSeq" id="WP_394633254.1">
    <property type="nucleotide sequence ID" value="NZ_JBIHSE010000005.1"/>
</dbReference>
<dbReference type="InterPro" id="IPR049180">
    <property type="entry name" value="MdcG_C"/>
</dbReference>
<keyword evidence="6" id="KW-1185">Reference proteome</keyword>
<dbReference type="InterPro" id="IPR017557">
    <property type="entry name" value="Holo-ACP_synthase"/>
</dbReference>
<gene>
    <name evidence="5" type="ORF">ACGRHZ_27170</name>
</gene>
<dbReference type="InterPro" id="IPR048903">
    <property type="entry name" value="MdcG_N"/>
</dbReference>
<keyword evidence="2" id="KW-0548">Nucleotidyltransferase</keyword>
<proteinExistence type="predicted"/>
<evidence type="ECO:0000256" key="2">
    <source>
        <dbReference type="ARBA" id="ARBA00022695"/>
    </source>
</evidence>
<dbReference type="Pfam" id="PF10620">
    <property type="entry name" value="MdcG"/>
    <property type="match status" value="1"/>
</dbReference>
<feature type="domain" description="Phosphoribosyl-dephospho-CoA transferase MdcG N-terminal" evidence="4">
    <location>
        <begin position="8"/>
        <end position="77"/>
    </location>
</feature>
<accession>A0ABW7JEZ4</accession>
<keyword evidence="1" id="KW-0808">Transferase</keyword>
<protein>
    <submittedName>
        <fullName evidence="5">Malonate decarboxylase holo-ACP synthase</fullName>
    </submittedName>
</protein>
<reference evidence="5 6" key="1">
    <citation type="submission" date="2024-10" db="EMBL/GenBank/DDBJ databases">
        <authorList>
            <person name="Yibar A."/>
            <person name="Saticioglu I.B."/>
            <person name="Duman M."/>
            <person name="Ajmi N."/>
            <person name="Gurler F."/>
            <person name="Ay H."/>
            <person name="Onuk E."/>
            <person name="Guler S."/>
            <person name="Romalde J.L."/>
        </authorList>
    </citation>
    <scope>NUCLEOTIDE SEQUENCE [LARGE SCALE GENOMIC DNA]</scope>
    <source>
        <strain evidence="5 6">1-TCBS-A</strain>
    </source>
</reference>
<dbReference type="Proteomes" id="UP001607221">
    <property type="component" value="Unassembled WGS sequence"/>
</dbReference>
<evidence type="ECO:0000313" key="6">
    <source>
        <dbReference type="Proteomes" id="UP001607221"/>
    </source>
</evidence>
<evidence type="ECO:0000259" key="3">
    <source>
        <dbReference type="Pfam" id="PF10620"/>
    </source>
</evidence>
<evidence type="ECO:0000256" key="1">
    <source>
        <dbReference type="ARBA" id="ARBA00022679"/>
    </source>
</evidence>
<dbReference type="EMBL" id="JBIHSE010000005">
    <property type="protein sequence ID" value="MFH0274954.1"/>
    <property type="molecule type" value="Genomic_DNA"/>
</dbReference>